<protein>
    <submittedName>
        <fullName evidence="5">ATP-binding cassette domain-containing protein</fullName>
    </submittedName>
</protein>
<dbReference type="Proteomes" id="UP000269410">
    <property type="component" value="Unassembled WGS sequence"/>
</dbReference>
<dbReference type="SUPFAM" id="SSF52540">
    <property type="entry name" value="P-loop containing nucleoside triphosphate hydrolases"/>
    <property type="match status" value="1"/>
</dbReference>
<feature type="domain" description="ABC transporter" evidence="4">
    <location>
        <begin position="10"/>
        <end position="270"/>
    </location>
</feature>
<dbReference type="PANTHER" id="PTHR43204">
    <property type="entry name" value="ABC TRANSPORTER I FAMILY MEMBER 6, CHLOROPLASTIC"/>
    <property type="match status" value="1"/>
</dbReference>
<evidence type="ECO:0000256" key="1">
    <source>
        <dbReference type="ARBA" id="ARBA00006216"/>
    </source>
</evidence>
<organism evidence="5 6">
    <name type="scientific">Candidatus Dojkabacteria bacterium</name>
    <dbReference type="NCBI Taxonomy" id="2099670"/>
    <lineage>
        <taxon>Bacteria</taxon>
        <taxon>Candidatus Dojkabacteria</taxon>
    </lineage>
</organism>
<comment type="caution">
    <text evidence="5">The sequence shown here is derived from an EMBL/GenBank/DDBJ whole genome shotgun (WGS) entry which is preliminary data.</text>
</comment>
<dbReference type="SMART" id="SM00382">
    <property type="entry name" value="AAA"/>
    <property type="match status" value="1"/>
</dbReference>
<comment type="similarity">
    <text evidence="1">Belongs to the ABC transporter superfamily. Ycf16 family.</text>
</comment>
<dbReference type="AlphaFoldDB" id="A0A3M0Z3C5"/>
<dbReference type="EMBL" id="RFKV01000030">
    <property type="protein sequence ID" value="RMD77465.1"/>
    <property type="molecule type" value="Genomic_DNA"/>
</dbReference>
<name>A0A3M0Z3C5_9BACT</name>
<dbReference type="GO" id="GO:0016887">
    <property type="term" value="F:ATP hydrolysis activity"/>
    <property type="evidence" value="ECO:0007669"/>
    <property type="project" value="InterPro"/>
</dbReference>
<dbReference type="Gene3D" id="3.40.50.300">
    <property type="entry name" value="P-loop containing nucleotide triphosphate hydrolases"/>
    <property type="match status" value="1"/>
</dbReference>
<evidence type="ECO:0000259" key="4">
    <source>
        <dbReference type="PROSITE" id="PS50893"/>
    </source>
</evidence>
<dbReference type="PROSITE" id="PS50893">
    <property type="entry name" value="ABC_TRANSPORTER_2"/>
    <property type="match status" value="1"/>
</dbReference>
<dbReference type="InterPro" id="IPR027417">
    <property type="entry name" value="P-loop_NTPase"/>
</dbReference>
<accession>A0A3M0Z3C5</accession>
<sequence>MHNDKIKSMIRIRNLSVTLSDNKSKRIINNFNLDLQNGNVYFLVGRNGSGKSTLVNTIMGNPMYTIESGDIEIIDEIYEKYRFQKIEEECKEEDIDFDVEDLGDNIKLKRIKINRLSATSRSNLGIFLANQYPTEIPGVGLTSFLRLIYNNTLPKEKHLSVFAFKKYLEEISEKINYPKELLKRNLNEGFSGGEKKKTEILQMLILSPKYVFLDEIDSGLDKKSTHEIFEAIADYHRTNQGGILVIVTHYDNAKKHFDNFIEIEMQKLNQ</sequence>
<dbReference type="InterPro" id="IPR003593">
    <property type="entry name" value="AAA+_ATPase"/>
</dbReference>
<reference evidence="5 6" key="1">
    <citation type="submission" date="2018-10" db="EMBL/GenBank/DDBJ databases">
        <title>Thermophilic Lithotrophy and Phototrophy in an Intertidal, Iron-rich, Geothermal Spring.</title>
        <authorList>
            <person name="Ward L.M."/>
            <person name="Idei A."/>
            <person name="Nakagawa M."/>
            <person name="Ueno Y."/>
            <person name="Fischer W."/>
            <person name="Mcglynn S.E."/>
        </authorList>
    </citation>
    <scope>NUCLEOTIDE SEQUENCE [LARGE SCALE GENOMIC DNA]</scope>
    <source>
        <strain evidence="5">J137</strain>
    </source>
</reference>
<keyword evidence="2" id="KW-0547">Nucleotide-binding</keyword>
<dbReference type="Pfam" id="PF00005">
    <property type="entry name" value="ABC_tran"/>
    <property type="match status" value="1"/>
</dbReference>
<evidence type="ECO:0000313" key="5">
    <source>
        <dbReference type="EMBL" id="RMD77465.1"/>
    </source>
</evidence>
<gene>
    <name evidence="5" type="ORF">D6810_00865</name>
</gene>
<evidence type="ECO:0000313" key="6">
    <source>
        <dbReference type="Proteomes" id="UP000269410"/>
    </source>
</evidence>
<proteinExistence type="inferred from homology"/>
<dbReference type="InterPro" id="IPR010230">
    <property type="entry name" value="FeS-cluster_ATPase_SufC"/>
</dbReference>
<dbReference type="InterPro" id="IPR003439">
    <property type="entry name" value="ABC_transporter-like_ATP-bd"/>
</dbReference>
<evidence type="ECO:0000256" key="2">
    <source>
        <dbReference type="ARBA" id="ARBA00022741"/>
    </source>
</evidence>
<dbReference type="GO" id="GO:0005524">
    <property type="term" value="F:ATP binding"/>
    <property type="evidence" value="ECO:0007669"/>
    <property type="project" value="UniProtKB-KW"/>
</dbReference>
<keyword evidence="3 5" id="KW-0067">ATP-binding</keyword>
<dbReference type="PANTHER" id="PTHR43204:SF1">
    <property type="entry name" value="ABC TRANSPORTER I FAMILY MEMBER 6, CHLOROPLASTIC"/>
    <property type="match status" value="1"/>
</dbReference>
<evidence type="ECO:0000256" key="3">
    <source>
        <dbReference type="ARBA" id="ARBA00022840"/>
    </source>
</evidence>